<organism evidence="2 3">
    <name type="scientific">Eeniella nana</name>
    <name type="common">Yeast</name>
    <name type="synonym">Brettanomyces nanus</name>
    <dbReference type="NCBI Taxonomy" id="13502"/>
    <lineage>
        <taxon>Eukaryota</taxon>
        <taxon>Fungi</taxon>
        <taxon>Dikarya</taxon>
        <taxon>Ascomycota</taxon>
        <taxon>Saccharomycotina</taxon>
        <taxon>Pichiomycetes</taxon>
        <taxon>Pichiales</taxon>
        <taxon>Pichiaceae</taxon>
        <taxon>Brettanomyces</taxon>
    </lineage>
</organism>
<name>A0A875S3E3_EENNA</name>
<dbReference type="InterPro" id="IPR013927">
    <property type="entry name" value="TF_Opi1_Ccg-8"/>
</dbReference>
<feature type="compositionally biased region" description="Acidic residues" evidence="1">
    <location>
        <begin position="348"/>
        <end position="370"/>
    </location>
</feature>
<dbReference type="GeneID" id="62196997"/>
<sequence length="543" mass="59731">MSSTSTSEQLSPGSESQDIATVPASSFESNTSSATASVAYDVEPSSVYKRRSRLRIDDLVDPGTYQDAQINATDTSSGSSDLLIAATALGELGSSSPPKEPVAGTTSSDTIFDKVTSHPLISSSINYMLERTIYTSSSYLLSTPLSSTATTHSTVADSTMDGSLISPISALASSKQLSVINLNIESRRKLEMLIHFLKLGNSQLSERIESLIGMVESKRQASDALMLSNSQTPTQLSDNETSDAGQNDPLGEDSRLPTSQFDNGSTVSLASLPRTNSATSADNQGQFLSDESIQQMKDDIVSTVKKIVNVVSKVSASSLSEPARSNVREALLRLPSNWAALFEQEQQRDDENENDKEKEEEDDDDDDDDDISYKSHSNDNESIDDNASLETTYEDSRESWVQDDMNSEKFRNEIGNPNGSAKHIRRSVTQRLLANLFRYTGGVSSRSTTTFKTREWFGSKIRSQMMYDPNGKILVLAQESLDMINKIIKFCNENLDKAETWNTSKQMQQKKTLISKLQDMDYVSQNDNEKIETIVVKEPEDSS</sequence>
<dbReference type="KEGG" id="bnn:FOA43_003597"/>
<evidence type="ECO:0000313" key="2">
    <source>
        <dbReference type="EMBL" id="QPG76211.1"/>
    </source>
</evidence>
<dbReference type="PANTHER" id="PTHR38406:SF1">
    <property type="entry name" value="TRANSCRIPTIONAL REPRESSOR OPI1"/>
    <property type="match status" value="1"/>
</dbReference>
<feature type="compositionally biased region" description="Polar residues" evidence="1">
    <location>
        <begin position="231"/>
        <end position="245"/>
    </location>
</feature>
<keyword evidence="3" id="KW-1185">Reference proteome</keyword>
<dbReference type="RefSeq" id="XP_038779776.1">
    <property type="nucleotide sequence ID" value="XM_038923848.1"/>
</dbReference>
<dbReference type="GO" id="GO:0003714">
    <property type="term" value="F:transcription corepressor activity"/>
    <property type="evidence" value="ECO:0007669"/>
    <property type="project" value="InterPro"/>
</dbReference>
<evidence type="ECO:0000313" key="3">
    <source>
        <dbReference type="Proteomes" id="UP000662931"/>
    </source>
</evidence>
<feature type="compositionally biased region" description="Polar residues" evidence="1">
    <location>
        <begin position="1"/>
        <end position="36"/>
    </location>
</feature>
<dbReference type="OrthoDB" id="2441642at2759"/>
<dbReference type="GO" id="GO:0008654">
    <property type="term" value="P:phospholipid biosynthetic process"/>
    <property type="evidence" value="ECO:0007669"/>
    <property type="project" value="TreeGrafter"/>
</dbReference>
<accession>A0A875S3E3</accession>
<dbReference type="GO" id="GO:0005783">
    <property type="term" value="C:endoplasmic reticulum"/>
    <property type="evidence" value="ECO:0007669"/>
    <property type="project" value="TreeGrafter"/>
</dbReference>
<dbReference type="EMBL" id="CP064815">
    <property type="protein sequence ID" value="QPG76211.1"/>
    <property type="molecule type" value="Genomic_DNA"/>
</dbReference>
<proteinExistence type="predicted"/>
<gene>
    <name evidence="2" type="ORF">FOA43_003597</name>
</gene>
<protein>
    <submittedName>
        <fullName evidence="2">Uncharacterized protein</fullName>
    </submittedName>
</protein>
<dbReference type="GO" id="GO:0005634">
    <property type="term" value="C:nucleus"/>
    <property type="evidence" value="ECO:0007669"/>
    <property type="project" value="TreeGrafter"/>
</dbReference>
<reference evidence="2" key="1">
    <citation type="submission" date="2020-10" db="EMBL/GenBank/DDBJ databases">
        <authorList>
            <person name="Roach M.J.R."/>
        </authorList>
    </citation>
    <scope>NUCLEOTIDE SEQUENCE</scope>
    <source>
        <strain evidence="2">CBS 1945</strain>
    </source>
</reference>
<dbReference type="PANTHER" id="PTHR38406">
    <property type="entry name" value="TRANSCRIPTIONAL REPRESSOR OPI1"/>
    <property type="match status" value="1"/>
</dbReference>
<dbReference type="GO" id="GO:0006357">
    <property type="term" value="P:regulation of transcription by RNA polymerase II"/>
    <property type="evidence" value="ECO:0007669"/>
    <property type="project" value="TreeGrafter"/>
</dbReference>
<dbReference type="Pfam" id="PF08618">
    <property type="entry name" value="Opi1"/>
    <property type="match status" value="1"/>
</dbReference>
<feature type="region of interest" description="Disordered" evidence="1">
    <location>
        <begin position="231"/>
        <end position="283"/>
    </location>
</feature>
<dbReference type="Proteomes" id="UP000662931">
    <property type="component" value="Chromosome 4"/>
</dbReference>
<dbReference type="GO" id="GO:0030968">
    <property type="term" value="P:endoplasmic reticulum unfolded protein response"/>
    <property type="evidence" value="ECO:0007669"/>
    <property type="project" value="TreeGrafter"/>
</dbReference>
<feature type="region of interest" description="Disordered" evidence="1">
    <location>
        <begin position="344"/>
        <end position="402"/>
    </location>
</feature>
<dbReference type="AlphaFoldDB" id="A0A875S3E3"/>
<feature type="region of interest" description="Disordered" evidence="1">
    <location>
        <begin position="1"/>
        <end position="42"/>
    </location>
</feature>
<feature type="compositionally biased region" description="Polar residues" evidence="1">
    <location>
        <begin position="256"/>
        <end position="283"/>
    </location>
</feature>
<evidence type="ECO:0000256" key="1">
    <source>
        <dbReference type="SAM" id="MobiDB-lite"/>
    </source>
</evidence>